<sequence length="122" mass="13162">MIGVDIVVIDRIEASMKKYGEKFLTRFLNSQEIAMVKKAQTAAGFWAAKEAVAKALGTGIGSELSFHDIQIQKDKRGAPSFTLNNRIIERYNITSTSLSIAHDGGFAIAVAAIEVSSSSNKV</sequence>
<keyword evidence="8" id="KW-0963">Cytoplasm</keyword>
<organism evidence="10 11">
    <name type="scientific">Hydrogenimonas thermophila</name>
    <dbReference type="NCBI Taxonomy" id="223786"/>
    <lineage>
        <taxon>Bacteria</taxon>
        <taxon>Pseudomonadati</taxon>
        <taxon>Campylobacterota</taxon>
        <taxon>Epsilonproteobacteria</taxon>
        <taxon>Campylobacterales</taxon>
        <taxon>Hydrogenimonadaceae</taxon>
        <taxon>Hydrogenimonas</taxon>
    </lineage>
</organism>
<evidence type="ECO:0000259" key="9">
    <source>
        <dbReference type="Pfam" id="PF01648"/>
    </source>
</evidence>
<evidence type="ECO:0000256" key="7">
    <source>
        <dbReference type="ARBA" id="ARBA00023160"/>
    </source>
</evidence>
<evidence type="ECO:0000256" key="5">
    <source>
        <dbReference type="ARBA" id="ARBA00022842"/>
    </source>
</evidence>
<dbReference type="EMBL" id="FOXB01000055">
    <property type="protein sequence ID" value="SFP90536.1"/>
    <property type="molecule type" value="Genomic_DNA"/>
</dbReference>
<keyword evidence="3 8" id="KW-0479">Metal-binding</keyword>
<dbReference type="GO" id="GO:0005737">
    <property type="term" value="C:cytoplasm"/>
    <property type="evidence" value="ECO:0007669"/>
    <property type="project" value="UniProtKB-SubCell"/>
</dbReference>
<comment type="catalytic activity">
    <reaction evidence="8">
        <text>apo-[ACP] + CoA = holo-[ACP] + adenosine 3',5'-bisphosphate + H(+)</text>
        <dbReference type="Rhea" id="RHEA:12068"/>
        <dbReference type="Rhea" id="RHEA-COMP:9685"/>
        <dbReference type="Rhea" id="RHEA-COMP:9690"/>
        <dbReference type="ChEBI" id="CHEBI:15378"/>
        <dbReference type="ChEBI" id="CHEBI:29999"/>
        <dbReference type="ChEBI" id="CHEBI:57287"/>
        <dbReference type="ChEBI" id="CHEBI:58343"/>
        <dbReference type="ChEBI" id="CHEBI:64479"/>
        <dbReference type="EC" id="2.7.8.7"/>
    </reaction>
</comment>
<dbReference type="Pfam" id="PF01648">
    <property type="entry name" value="ACPS"/>
    <property type="match status" value="1"/>
</dbReference>
<dbReference type="SUPFAM" id="SSF56214">
    <property type="entry name" value="4'-phosphopantetheinyl transferase"/>
    <property type="match status" value="1"/>
</dbReference>
<dbReference type="Gene3D" id="3.90.470.20">
    <property type="entry name" value="4'-phosphopantetheinyl transferase domain"/>
    <property type="match status" value="1"/>
</dbReference>
<dbReference type="GO" id="GO:0008897">
    <property type="term" value="F:holo-[acyl-carrier-protein] synthase activity"/>
    <property type="evidence" value="ECO:0007669"/>
    <property type="project" value="UniProtKB-UniRule"/>
</dbReference>
<dbReference type="STRING" id="223786.SAMN05216234_1558"/>
<dbReference type="EC" id="2.7.8.7" evidence="8"/>
<comment type="function">
    <text evidence="8">Transfers the 4'-phosphopantetheine moiety from coenzyme A to a Ser of acyl-carrier-protein.</text>
</comment>
<dbReference type="GO" id="GO:0000287">
    <property type="term" value="F:magnesium ion binding"/>
    <property type="evidence" value="ECO:0007669"/>
    <property type="project" value="UniProtKB-UniRule"/>
</dbReference>
<evidence type="ECO:0000256" key="8">
    <source>
        <dbReference type="HAMAP-Rule" id="MF_00101"/>
    </source>
</evidence>
<keyword evidence="4 8" id="KW-0276">Fatty acid metabolism</keyword>
<evidence type="ECO:0000256" key="1">
    <source>
        <dbReference type="ARBA" id="ARBA00022516"/>
    </source>
</evidence>
<accession>A0A1I5U7F0</accession>
<dbReference type="NCBIfam" id="TIGR00556">
    <property type="entry name" value="pantethn_trn"/>
    <property type="match status" value="1"/>
</dbReference>
<proteinExistence type="inferred from homology"/>
<evidence type="ECO:0000313" key="10">
    <source>
        <dbReference type="EMBL" id="SFP90536.1"/>
    </source>
</evidence>
<keyword evidence="11" id="KW-1185">Reference proteome</keyword>
<evidence type="ECO:0000256" key="2">
    <source>
        <dbReference type="ARBA" id="ARBA00022679"/>
    </source>
</evidence>
<keyword evidence="7 8" id="KW-0275">Fatty acid biosynthesis</keyword>
<dbReference type="InterPro" id="IPR037143">
    <property type="entry name" value="4-PPantetheinyl_Trfase_dom_sf"/>
</dbReference>
<keyword evidence="1 8" id="KW-0444">Lipid biosynthesis</keyword>
<feature type="domain" description="4'-phosphopantetheinyl transferase" evidence="9">
    <location>
        <begin position="2"/>
        <end position="110"/>
    </location>
</feature>
<comment type="subcellular location">
    <subcellularLocation>
        <location evidence="8">Cytoplasm</location>
    </subcellularLocation>
</comment>
<dbReference type="OrthoDB" id="517356at2"/>
<gene>
    <name evidence="8" type="primary">acpS</name>
    <name evidence="10" type="ORF">SAMN05216234_1558</name>
</gene>
<comment type="similarity">
    <text evidence="8">Belongs to the P-Pant transferase superfamily. AcpS family.</text>
</comment>
<dbReference type="AlphaFoldDB" id="A0A1I5U7F0"/>
<dbReference type="InterPro" id="IPR008278">
    <property type="entry name" value="4-PPantetheinyl_Trfase_dom"/>
</dbReference>
<evidence type="ECO:0000256" key="6">
    <source>
        <dbReference type="ARBA" id="ARBA00023098"/>
    </source>
</evidence>
<dbReference type="GO" id="GO:0006633">
    <property type="term" value="P:fatty acid biosynthetic process"/>
    <property type="evidence" value="ECO:0007669"/>
    <property type="project" value="UniProtKB-UniRule"/>
</dbReference>
<comment type="cofactor">
    <cofactor evidence="8">
        <name>Mg(2+)</name>
        <dbReference type="ChEBI" id="CHEBI:18420"/>
    </cofactor>
</comment>
<evidence type="ECO:0000313" key="11">
    <source>
        <dbReference type="Proteomes" id="UP000199227"/>
    </source>
</evidence>
<name>A0A1I5U7F0_9BACT</name>
<keyword evidence="5 8" id="KW-0460">Magnesium</keyword>
<feature type="binding site" evidence="8">
    <location>
        <position position="50"/>
    </location>
    <ligand>
        <name>Mg(2+)</name>
        <dbReference type="ChEBI" id="CHEBI:18420"/>
    </ligand>
</feature>
<dbReference type="InterPro" id="IPR002582">
    <property type="entry name" value="ACPS"/>
</dbReference>
<reference evidence="10 11" key="1">
    <citation type="submission" date="2016-10" db="EMBL/GenBank/DDBJ databases">
        <authorList>
            <person name="de Groot N.N."/>
        </authorList>
    </citation>
    <scope>NUCLEOTIDE SEQUENCE [LARGE SCALE GENOMIC DNA]</scope>
    <source>
        <strain evidence="10 11">EP1-55-1</strain>
    </source>
</reference>
<dbReference type="Proteomes" id="UP000199227">
    <property type="component" value="Unassembled WGS sequence"/>
</dbReference>
<dbReference type="HAMAP" id="MF_00101">
    <property type="entry name" value="AcpS"/>
    <property type="match status" value="1"/>
</dbReference>
<evidence type="ECO:0000256" key="4">
    <source>
        <dbReference type="ARBA" id="ARBA00022832"/>
    </source>
</evidence>
<feature type="binding site" evidence="8">
    <location>
        <position position="5"/>
    </location>
    <ligand>
        <name>Mg(2+)</name>
        <dbReference type="ChEBI" id="CHEBI:18420"/>
    </ligand>
</feature>
<dbReference type="InterPro" id="IPR004568">
    <property type="entry name" value="Ppantetheine-prot_Trfase_dom"/>
</dbReference>
<keyword evidence="6 8" id="KW-0443">Lipid metabolism</keyword>
<dbReference type="NCBIfam" id="TIGR00516">
    <property type="entry name" value="acpS"/>
    <property type="match status" value="1"/>
</dbReference>
<evidence type="ECO:0000256" key="3">
    <source>
        <dbReference type="ARBA" id="ARBA00022723"/>
    </source>
</evidence>
<dbReference type="RefSeq" id="WP_092914062.1">
    <property type="nucleotide sequence ID" value="NZ_FOXB01000055.1"/>
</dbReference>
<protein>
    <recommendedName>
        <fullName evidence="8">Holo-[acyl-carrier-protein] synthase</fullName>
        <shortName evidence="8">Holo-ACP synthase</shortName>
        <ecNumber evidence="8">2.7.8.7</ecNumber>
    </recommendedName>
    <alternativeName>
        <fullName evidence="8">4'-phosphopantetheinyl transferase AcpS</fullName>
    </alternativeName>
</protein>
<keyword evidence="2 8" id="KW-0808">Transferase</keyword>